<keyword evidence="6" id="KW-0812">Transmembrane</keyword>
<evidence type="ECO:0000256" key="3">
    <source>
        <dbReference type="ARBA" id="ARBA00022617"/>
    </source>
</evidence>
<organism evidence="7 8">
    <name type="scientific">Somion occarium</name>
    <dbReference type="NCBI Taxonomy" id="3059160"/>
    <lineage>
        <taxon>Eukaryota</taxon>
        <taxon>Fungi</taxon>
        <taxon>Dikarya</taxon>
        <taxon>Basidiomycota</taxon>
        <taxon>Agaricomycotina</taxon>
        <taxon>Agaricomycetes</taxon>
        <taxon>Polyporales</taxon>
        <taxon>Cerrenaceae</taxon>
        <taxon>Somion</taxon>
    </lineage>
</organism>
<evidence type="ECO:0000256" key="2">
    <source>
        <dbReference type="ARBA" id="ARBA00010617"/>
    </source>
</evidence>
<name>A0ABP1CXS5_9APHY</name>
<keyword evidence="8" id="KW-1185">Reference proteome</keyword>
<keyword evidence="3" id="KW-0349">Heme</keyword>
<keyword evidence="5" id="KW-0408">Iron</keyword>
<dbReference type="PRINTS" id="PR00465">
    <property type="entry name" value="EP450IV"/>
</dbReference>
<reference evidence="8" key="1">
    <citation type="submission" date="2024-04" db="EMBL/GenBank/DDBJ databases">
        <authorList>
            <person name="Shaw F."/>
            <person name="Minotto A."/>
        </authorList>
    </citation>
    <scope>NUCLEOTIDE SEQUENCE [LARGE SCALE GENOMIC DNA]</scope>
</reference>
<protein>
    <recommendedName>
        <fullName evidence="9">Cytochrome P450</fullName>
    </recommendedName>
</protein>
<comment type="cofactor">
    <cofactor evidence="1">
        <name>heme</name>
        <dbReference type="ChEBI" id="CHEBI:30413"/>
    </cofactor>
</comment>
<dbReference type="PANTHER" id="PTHR24304:SF2">
    <property type="entry name" value="24-HYDROXYCHOLESTEROL 7-ALPHA-HYDROXYLASE"/>
    <property type="match status" value="1"/>
</dbReference>
<keyword evidence="6" id="KW-1133">Transmembrane helix</keyword>
<comment type="similarity">
    <text evidence="2">Belongs to the cytochrome P450 family.</text>
</comment>
<proteinExistence type="inferred from homology"/>
<dbReference type="InterPro" id="IPR001128">
    <property type="entry name" value="Cyt_P450"/>
</dbReference>
<dbReference type="EMBL" id="OZ037945">
    <property type="protein sequence ID" value="CAL1700458.1"/>
    <property type="molecule type" value="Genomic_DNA"/>
</dbReference>
<dbReference type="InterPro" id="IPR002403">
    <property type="entry name" value="Cyt_P450_E_grp-IV"/>
</dbReference>
<evidence type="ECO:0000256" key="4">
    <source>
        <dbReference type="ARBA" id="ARBA00022723"/>
    </source>
</evidence>
<dbReference type="SUPFAM" id="SSF48264">
    <property type="entry name" value="Cytochrome P450"/>
    <property type="match status" value="1"/>
</dbReference>
<keyword evidence="6" id="KW-0472">Membrane</keyword>
<evidence type="ECO:0000256" key="1">
    <source>
        <dbReference type="ARBA" id="ARBA00001971"/>
    </source>
</evidence>
<accession>A0ABP1CXS5</accession>
<dbReference type="Pfam" id="PF00067">
    <property type="entry name" value="p450"/>
    <property type="match status" value="1"/>
</dbReference>
<gene>
    <name evidence="7" type="ORF">GFSPODELE1_LOCUS3158</name>
</gene>
<evidence type="ECO:0000256" key="5">
    <source>
        <dbReference type="ARBA" id="ARBA00023004"/>
    </source>
</evidence>
<evidence type="ECO:0008006" key="9">
    <source>
        <dbReference type="Google" id="ProtNLM"/>
    </source>
</evidence>
<dbReference type="Proteomes" id="UP001497453">
    <property type="component" value="Chromosome 2"/>
</dbReference>
<evidence type="ECO:0000313" key="8">
    <source>
        <dbReference type="Proteomes" id="UP001497453"/>
    </source>
</evidence>
<dbReference type="InterPro" id="IPR050529">
    <property type="entry name" value="CYP450_sterol_14alpha_dmase"/>
</dbReference>
<keyword evidence="4" id="KW-0479">Metal-binding</keyword>
<evidence type="ECO:0000256" key="6">
    <source>
        <dbReference type="SAM" id="Phobius"/>
    </source>
</evidence>
<evidence type="ECO:0000313" key="7">
    <source>
        <dbReference type="EMBL" id="CAL1700458.1"/>
    </source>
</evidence>
<dbReference type="InterPro" id="IPR036396">
    <property type="entry name" value="Cyt_P450_sf"/>
</dbReference>
<feature type="transmembrane region" description="Helical" evidence="6">
    <location>
        <begin position="6"/>
        <end position="23"/>
    </location>
</feature>
<dbReference type="Gene3D" id="1.10.630.10">
    <property type="entry name" value="Cytochrome P450"/>
    <property type="match status" value="1"/>
</dbReference>
<sequence length="501" mass="56076">MTSPVYVYVFTAVVIAFWAWRFLSRLRPSDASLEVAPLVQPYIPWPITVCRFLWDIQGFMRRCEMCYGPVFRFRLAGTTVVVVSHAEGISHILRDSQKCLSNALNQSILDTVGGVSPQPDIAAHSVLLGRLISLLKKTFATRNSNLFAAPFKQSLIHTLESFPCQGDVNRVSLAIFVGQCLYDSLCMSFAGPTFPTDTFAEFSSIDQYSVRFLMPFWTPPAKIFQARRSLKSKLGVFIERAAECPDAKDGCAFSGIEIAKMLRAQPNLSPSDEQGIFLGLMLAMHANTIRMVIWFMSYLLSDVDAMNRLREEIDHAVDVDFGSLESLLSAPPHRLDGEAFPLLNSGVKEVLRLCVAAVTVREVTKSSILQLGGNHFTFVQNGDYVIADGYGINANDRYFEQANTFRLDRFVLAKRGDLASEYLEPLSSFGGGAHMCKGRDFALYEMRLFVIICLRLFKLEGETSKGESTIGRTPEAVSLWPTPVFFPKETFVRILRRDVLE</sequence>
<dbReference type="PANTHER" id="PTHR24304">
    <property type="entry name" value="CYTOCHROME P450 FAMILY 7"/>
    <property type="match status" value="1"/>
</dbReference>